<accession>A0A5C3MRR9</accession>
<sequence>MSAILDIFKVKPFDIAPVLAGWEDGPHFSGKPKKDPPVAQWLDLIKAGCVQRQVPQEYWHEVAQHFMGKKARKRFEAVTKVLYEMNGENYRWTWKKFKLLMANVGWDIDPKKKVVVQPPKSTSSGTSWLTLRRKSQSQSDLPKASSSSFKPKLPTRSASSFLPWTQPNPDDSKPTKAVIVKPKLDDSKATPSTSMSRFFGRPVQTEPVSSNPLTDAIVQAPLWLFMAVDILETLSQEYPSAISALSAVLIIAGSIPAIPAVTTGAAGALLATHAAQTAGAAAVSFGTWLKTRGAADGKGAGSK</sequence>
<evidence type="ECO:0000256" key="1">
    <source>
        <dbReference type="SAM" id="MobiDB-lite"/>
    </source>
</evidence>
<name>A0A5C3MRR9_9AGAM</name>
<keyword evidence="3" id="KW-1185">Reference proteome</keyword>
<organism evidence="2 3">
    <name type="scientific">Heliocybe sulcata</name>
    <dbReference type="NCBI Taxonomy" id="5364"/>
    <lineage>
        <taxon>Eukaryota</taxon>
        <taxon>Fungi</taxon>
        <taxon>Dikarya</taxon>
        <taxon>Basidiomycota</taxon>
        <taxon>Agaricomycotina</taxon>
        <taxon>Agaricomycetes</taxon>
        <taxon>Gloeophyllales</taxon>
        <taxon>Gloeophyllaceae</taxon>
        <taxon>Heliocybe</taxon>
    </lineage>
</organism>
<dbReference type="AlphaFoldDB" id="A0A5C3MRR9"/>
<dbReference type="EMBL" id="ML213525">
    <property type="protein sequence ID" value="TFK47106.1"/>
    <property type="molecule type" value="Genomic_DNA"/>
</dbReference>
<evidence type="ECO:0000313" key="3">
    <source>
        <dbReference type="Proteomes" id="UP000305948"/>
    </source>
</evidence>
<feature type="compositionally biased region" description="Polar residues" evidence="1">
    <location>
        <begin position="136"/>
        <end position="149"/>
    </location>
</feature>
<dbReference type="Proteomes" id="UP000305948">
    <property type="component" value="Unassembled WGS sequence"/>
</dbReference>
<protein>
    <submittedName>
        <fullName evidence="2">Uncharacterized protein</fullName>
    </submittedName>
</protein>
<evidence type="ECO:0000313" key="2">
    <source>
        <dbReference type="EMBL" id="TFK47106.1"/>
    </source>
</evidence>
<reference evidence="2 3" key="1">
    <citation type="journal article" date="2019" name="Nat. Ecol. Evol.">
        <title>Megaphylogeny resolves global patterns of mushroom evolution.</title>
        <authorList>
            <person name="Varga T."/>
            <person name="Krizsan K."/>
            <person name="Foldi C."/>
            <person name="Dima B."/>
            <person name="Sanchez-Garcia M."/>
            <person name="Sanchez-Ramirez S."/>
            <person name="Szollosi G.J."/>
            <person name="Szarkandi J.G."/>
            <person name="Papp V."/>
            <person name="Albert L."/>
            <person name="Andreopoulos W."/>
            <person name="Angelini C."/>
            <person name="Antonin V."/>
            <person name="Barry K.W."/>
            <person name="Bougher N.L."/>
            <person name="Buchanan P."/>
            <person name="Buyck B."/>
            <person name="Bense V."/>
            <person name="Catcheside P."/>
            <person name="Chovatia M."/>
            <person name="Cooper J."/>
            <person name="Damon W."/>
            <person name="Desjardin D."/>
            <person name="Finy P."/>
            <person name="Geml J."/>
            <person name="Haridas S."/>
            <person name="Hughes K."/>
            <person name="Justo A."/>
            <person name="Karasinski D."/>
            <person name="Kautmanova I."/>
            <person name="Kiss B."/>
            <person name="Kocsube S."/>
            <person name="Kotiranta H."/>
            <person name="LaButti K.M."/>
            <person name="Lechner B.E."/>
            <person name="Liimatainen K."/>
            <person name="Lipzen A."/>
            <person name="Lukacs Z."/>
            <person name="Mihaltcheva S."/>
            <person name="Morgado L.N."/>
            <person name="Niskanen T."/>
            <person name="Noordeloos M.E."/>
            <person name="Ohm R.A."/>
            <person name="Ortiz-Santana B."/>
            <person name="Ovrebo C."/>
            <person name="Racz N."/>
            <person name="Riley R."/>
            <person name="Savchenko A."/>
            <person name="Shiryaev A."/>
            <person name="Soop K."/>
            <person name="Spirin V."/>
            <person name="Szebenyi C."/>
            <person name="Tomsovsky M."/>
            <person name="Tulloss R.E."/>
            <person name="Uehling J."/>
            <person name="Grigoriev I.V."/>
            <person name="Vagvolgyi C."/>
            <person name="Papp T."/>
            <person name="Martin F.M."/>
            <person name="Miettinen O."/>
            <person name="Hibbett D.S."/>
            <person name="Nagy L.G."/>
        </authorList>
    </citation>
    <scope>NUCLEOTIDE SEQUENCE [LARGE SCALE GENOMIC DNA]</scope>
    <source>
        <strain evidence="2 3">OMC1185</strain>
    </source>
</reference>
<gene>
    <name evidence="2" type="ORF">OE88DRAFT_1637159</name>
</gene>
<feature type="compositionally biased region" description="Polar residues" evidence="1">
    <location>
        <begin position="156"/>
        <end position="169"/>
    </location>
</feature>
<proteinExistence type="predicted"/>
<dbReference type="OrthoDB" id="3250110at2759"/>
<feature type="region of interest" description="Disordered" evidence="1">
    <location>
        <begin position="115"/>
        <end position="176"/>
    </location>
</feature>